<sequence>MSQVDQSQDLFEVVMQIKRVSGKEFLGSFFTIASSMWLSRNKKLYEGKSLNMSSTIEHAISMLHLFKGVKTQSGSALNSFCAWKAPPTNFLKLNVYCATFHHLHKARIGVVLRGQAGKVLMAASKREREVADPEIVEFLAVLRGLQLIMPMGIYHLVIESDCLLVVSQLNDAESITM</sequence>
<dbReference type="PANTHER" id="PTHR47723:SF19">
    <property type="entry name" value="POLYNUCLEOTIDYL TRANSFERASE, RIBONUCLEASE H-LIKE SUPERFAMILY PROTEIN"/>
    <property type="match status" value="1"/>
</dbReference>
<dbReference type="Gene3D" id="3.30.420.10">
    <property type="entry name" value="Ribonuclease H-like superfamily/Ribonuclease H"/>
    <property type="match status" value="1"/>
</dbReference>
<name>A0AAD1Z3V3_9LAMI</name>
<dbReference type="InterPro" id="IPR002156">
    <property type="entry name" value="RNaseH_domain"/>
</dbReference>
<evidence type="ECO:0000313" key="3">
    <source>
        <dbReference type="Proteomes" id="UP000834106"/>
    </source>
</evidence>
<dbReference type="PANTHER" id="PTHR47723">
    <property type="entry name" value="OS05G0353850 PROTEIN"/>
    <property type="match status" value="1"/>
</dbReference>
<dbReference type="GO" id="GO:0003676">
    <property type="term" value="F:nucleic acid binding"/>
    <property type="evidence" value="ECO:0007669"/>
    <property type="project" value="InterPro"/>
</dbReference>
<dbReference type="GO" id="GO:0004523">
    <property type="term" value="F:RNA-DNA hybrid ribonuclease activity"/>
    <property type="evidence" value="ECO:0007669"/>
    <property type="project" value="InterPro"/>
</dbReference>
<dbReference type="EMBL" id="OU503040">
    <property type="protein sequence ID" value="CAI9760755.1"/>
    <property type="molecule type" value="Genomic_DNA"/>
</dbReference>
<reference evidence="2" key="1">
    <citation type="submission" date="2023-05" db="EMBL/GenBank/DDBJ databases">
        <authorList>
            <person name="Huff M."/>
        </authorList>
    </citation>
    <scope>NUCLEOTIDE SEQUENCE</scope>
</reference>
<organism evidence="2 3">
    <name type="scientific">Fraxinus pennsylvanica</name>
    <dbReference type="NCBI Taxonomy" id="56036"/>
    <lineage>
        <taxon>Eukaryota</taxon>
        <taxon>Viridiplantae</taxon>
        <taxon>Streptophyta</taxon>
        <taxon>Embryophyta</taxon>
        <taxon>Tracheophyta</taxon>
        <taxon>Spermatophyta</taxon>
        <taxon>Magnoliopsida</taxon>
        <taxon>eudicotyledons</taxon>
        <taxon>Gunneridae</taxon>
        <taxon>Pentapetalae</taxon>
        <taxon>asterids</taxon>
        <taxon>lamiids</taxon>
        <taxon>Lamiales</taxon>
        <taxon>Oleaceae</taxon>
        <taxon>Oleeae</taxon>
        <taxon>Fraxinus</taxon>
    </lineage>
</organism>
<gene>
    <name evidence="2" type="ORF">FPE_LOCUS8185</name>
</gene>
<proteinExistence type="predicted"/>
<dbReference type="Pfam" id="PF13456">
    <property type="entry name" value="RVT_3"/>
    <property type="match status" value="1"/>
</dbReference>
<evidence type="ECO:0000259" key="1">
    <source>
        <dbReference type="Pfam" id="PF13456"/>
    </source>
</evidence>
<keyword evidence="3" id="KW-1185">Reference proteome</keyword>
<dbReference type="AlphaFoldDB" id="A0AAD1Z3V3"/>
<dbReference type="Proteomes" id="UP000834106">
    <property type="component" value="Chromosome 5"/>
</dbReference>
<dbReference type="InterPro" id="IPR053151">
    <property type="entry name" value="RNase_H-like"/>
</dbReference>
<accession>A0AAD1Z3V3</accession>
<dbReference type="SUPFAM" id="SSF53098">
    <property type="entry name" value="Ribonuclease H-like"/>
    <property type="match status" value="1"/>
</dbReference>
<dbReference type="InterPro" id="IPR012337">
    <property type="entry name" value="RNaseH-like_sf"/>
</dbReference>
<dbReference type="CDD" id="cd06222">
    <property type="entry name" value="RNase_H_like"/>
    <property type="match status" value="1"/>
</dbReference>
<feature type="domain" description="RNase H type-1" evidence="1">
    <location>
        <begin position="102"/>
        <end position="173"/>
    </location>
</feature>
<evidence type="ECO:0000313" key="2">
    <source>
        <dbReference type="EMBL" id="CAI9760755.1"/>
    </source>
</evidence>
<protein>
    <recommendedName>
        <fullName evidence="1">RNase H type-1 domain-containing protein</fullName>
    </recommendedName>
</protein>
<dbReference type="InterPro" id="IPR036397">
    <property type="entry name" value="RNaseH_sf"/>
</dbReference>
<dbReference type="InterPro" id="IPR044730">
    <property type="entry name" value="RNase_H-like_dom_plant"/>
</dbReference>